<accession>A0A1H8GY87</accession>
<dbReference type="InterPro" id="IPR000150">
    <property type="entry name" value="Cof"/>
</dbReference>
<dbReference type="AlphaFoldDB" id="A0A1H8GY87"/>
<dbReference type="GO" id="GO:0005829">
    <property type="term" value="C:cytosol"/>
    <property type="evidence" value="ECO:0007669"/>
    <property type="project" value="TreeGrafter"/>
</dbReference>
<evidence type="ECO:0000313" key="2">
    <source>
        <dbReference type="Proteomes" id="UP000199695"/>
    </source>
</evidence>
<dbReference type="PANTHER" id="PTHR10000:SF55">
    <property type="entry name" value="5-AMINO-6-(5-PHOSPHO-D-RIBITYLAMINO)URACIL PHOSPHATASE YCSE"/>
    <property type="match status" value="1"/>
</dbReference>
<dbReference type="SFLD" id="SFLDS00003">
    <property type="entry name" value="Haloacid_Dehalogenase"/>
    <property type="match status" value="1"/>
</dbReference>
<organism evidence="1 2">
    <name type="scientific">Lihuaxuella thermophila</name>
    <dbReference type="NCBI Taxonomy" id="1173111"/>
    <lineage>
        <taxon>Bacteria</taxon>
        <taxon>Bacillati</taxon>
        <taxon>Bacillota</taxon>
        <taxon>Bacilli</taxon>
        <taxon>Bacillales</taxon>
        <taxon>Thermoactinomycetaceae</taxon>
        <taxon>Lihuaxuella</taxon>
    </lineage>
</organism>
<dbReference type="OrthoDB" id="9806027at2"/>
<sequence>MKMIFLDMDGTLLNRKGKISRRNKDAIAHLQNKGVKVVIATGRHYADARVRLVEAGISCPVISLNGADIRLENGRPLWKQTLRKKDVRHMVTSAAELQAYLEIYCEDHIYSTFDGKKHLDAEIDMLSTRRPEVSRRELEERCRQQFLQARVKQIGSFDEILPEKEVYKILFFTFDNKKKVDFLSCIKGLQRVSVSSSATYNVEVNEIQCHKGFGLQKMADFYQIPVRHTVAVGDHCNDLPMFQAAGYSVAMGNAEEIVKTGADYVTVTNEQDGVAEAIYHLWPR</sequence>
<dbReference type="NCBIfam" id="TIGR00099">
    <property type="entry name" value="Cof-subfamily"/>
    <property type="match status" value="1"/>
</dbReference>
<dbReference type="EMBL" id="FOCQ01000012">
    <property type="protein sequence ID" value="SEN48963.1"/>
    <property type="molecule type" value="Genomic_DNA"/>
</dbReference>
<dbReference type="RefSeq" id="WP_089970474.1">
    <property type="nucleotide sequence ID" value="NZ_FOCQ01000012.1"/>
</dbReference>
<dbReference type="GO" id="GO:0000287">
    <property type="term" value="F:magnesium ion binding"/>
    <property type="evidence" value="ECO:0007669"/>
    <property type="project" value="TreeGrafter"/>
</dbReference>
<dbReference type="InterPro" id="IPR006379">
    <property type="entry name" value="HAD-SF_hydro_IIB"/>
</dbReference>
<dbReference type="SFLD" id="SFLDG01144">
    <property type="entry name" value="C2.B.4:_PGP_Like"/>
    <property type="match status" value="1"/>
</dbReference>
<dbReference type="InterPro" id="IPR036412">
    <property type="entry name" value="HAD-like_sf"/>
</dbReference>
<dbReference type="NCBIfam" id="TIGR01484">
    <property type="entry name" value="HAD-SF-IIB"/>
    <property type="match status" value="1"/>
</dbReference>
<evidence type="ECO:0000313" key="1">
    <source>
        <dbReference type="EMBL" id="SEN48963.1"/>
    </source>
</evidence>
<dbReference type="GO" id="GO:0016791">
    <property type="term" value="F:phosphatase activity"/>
    <property type="evidence" value="ECO:0007669"/>
    <property type="project" value="TreeGrafter"/>
</dbReference>
<dbReference type="STRING" id="1173111.SAMN05444955_112130"/>
<dbReference type="Proteomes" id="UP000199695">
    <property type="component" value="Unassembled WGS sequence"/>
</dbReference>
<dbReference type="Gene3D" id="3.40.50.1000">
    <property type="entry name" value="HAD superfamily/HAD-like"/>
    <property type="match status" value="1"/>
</dbReference>
<dbReference type="CDD" id="cd07516">
    <property type="entry name" value="HAD_Pase"/>
    <property type="match status" value="1"/>
</dbReference>
<dbReference type="PANTHER" id="PTHR10000">
    <property type="entry name" value="PHOSPHOSERINE PHOSPHATASE"/>
    <property type="match status" value="1"/>
</dbReference>
<dbReference type="SFLD" id="SFLDG01140">
    <property type="entry name" value="C2.B:_Phosphomannomutase_and_P"/>
    <property type="match status" value="1"/>
</dbReference>
<dbReference type="Pfam" id="PF08282">
    <property type="entry name" value="Hydrolase_3"/>
    <property type="match status" value="1"/>
</dbReference>
<evidence type="ECO:0008006" key="3">
    <source>
        <dbReference type="Google" id="ProtNLM"/>
    </source>
</evidence>
<dbReference type="InterPro" id="IPR023214">
    <property type="entry name" value="HAD_sf"/>
</dbReference>
<reference evidence="1 2" key="1">
    <citation type="submission" date="2016-10" db="EMBL/GenBank/DDBJ databases">
        <authorList>
            <person name="de Groot N.N."/>
        </authorList>
    </citation>
    <scope>NUCLEOTIDE SEQUENCE [LARGE SCALE GENOMIC DNA]</scope>
    <source>
        <strain evidence="1 2">DSM 46701</strain>
    </source>
</reference>
<dbReference type="SUPFAM" id="SSF56784">
    <property type="entry name" value="HAD-like"/>
    <property type="match status" value="1"/>
</dbReference>
<name>A0A1H8GY87_9BACL</name>
<proteinExistence type="predicted"/>
<keyword evidence="2" id="KW-1185">Reference proteome</keyword>
<dbReference type="Gene3D" id="3.30.1240.10">
    <property type="match status" value="1"/>
</dbReference>
<gene>
    <name evidence="1" type="ORF">SAMN05444955_112130</name>
</gene>
<protein>
    <recommendedName>
        <fullName evidence="3">Cof subfamily of IIB subfamily of haloacid dehalogenase superfamily/HAD-superfamily hydrolase, subfamily IIB</fullName>
    </recommendedName>
</protein>